<evidence type="ECO:0000313" key="1">
    <source>
        <dbReference type="EMBL" id="KAF0917845.1"/>
    </source>
</evidence>
<keyword evidence="2" id="KW-1185">Reference proteome</keyword>
<reference evidence="1 2" key="1">
    <citation type="submission" date="2019-11" db="EMBL/GenBank/DDBJ databases">
        <title>Whole genome sequence of Oryza granulata.</title>
        <authorList>
            <person name="Li W."/>
        </authorList>
    </citation>
    <scope>NUCLEOTIDE SEQUENCE [LARGE SCALE GENOMIC DNA]</scope>
    <source>
        <strain evidence="2">cv. Menghai</strain>
        <tissue evidence="1">Leaf</tissue>
    </source>
</reference>
<accession>A0A6G1DY90</accession>
<gene>
    <name evidence="1" type="ORF">E2562_021505</name>
</gene>
<dbReference type="Proteomes" id="UP000479710">
    <property type="component" value="Unassembled WGS sequence"/>
</dbReference>
<proteinExistence type="predicted"/>
<comment type="caution">
    <text evidence="1">The sequence shown here is derived from an EMBL/GenBank/DDBJ whole genome shotgun (WGS) entry which is preliminary data.</text>
</comment>
<name>A0A6G1DY90_9ORYZ</name>
<dbReference type="EMBL" id="SPHZ02000005">
    <property type="protein sequence ID" value="KAF0917845.1"/>
    <property type="molecule type" value="Genomic_DNA"/>
</dbReference>
<sequence length="65" mass="7300">MLKIRIAGVDDTYTPWPEPIHPNHALFRSRNWIGRLRMAKIHIAGVDGRQFLARSSCDAVSSGGR</sequence>
<protein>
    <submittedName>
        <fullName evidence="1">Uncharacterized protein</fullName>
    </submittedName>
</protein>
<evidence type="ECO:0000313" key="2">
    <source>
        <dbReference type="Proteomes" id="UP000479710"/>
    </source>
</evidence>
<organism evidence="1 2">
    <name type="scientific">Oryza meyeriana var. granulata</name>
    <dbReference type="NCBI Taxonomy" id="110450"/>
    <lineage>
        <taxon>Eukaryota</taxon>
        <taxon>Viridiplantae</taxon>
        <taxon>Streptophyta</taxon>
        <taxon>Embryophyta</taxon>
        <taxon>Tracheophyta</taxon>
        <taxon>Spermatophyta</taxon>
        <taxon>Magnoliopsida</taxon>
        <taxon>Liliopsida</taxon>
        <taxon>Poales</taxon>
        <taxon>Poaceae</taxon>
        <taxon>BOP clade</taxon>
        <taxon>Oryzoideae</taxon>
        <taxon>Oryzeae</taxon>
        <taxon>Oryzinae</taxon>
        <taxon>Oryza</taxon>
        <taxon>Oryza meyeriana</taxon>
    </lineage>
</organism>
<dbReference type="AlphaFoldDB" id="A0A6G1DY90"/>